<evidence type="ECO:0000313" key="6">
    <source>
        <dbReference type="EMBL" id="TFZ39985.1"/>
    </source>
</evidence>
<protein>
    <recommendedName>
        <fullName evidence="4">CHY-type domain-containing protein</fullName>
    </recommendedName>
</protein>
<dbReference type="KEGG" id="vac:E4Z98_01275"/>
<dbReference type="AlphaFoldDB" id="A0A4Z0D3Q6"/>
<proteinExistence type="predicted"/>
<evidence type="ECO:0000313" key="8">
    <source>
        <dbReference type="Proteomes" id="UP000297725"/>
    </source>
</evidence>
<keyword evidence="7" id="KW-1185">Reference proteome</keyword>
<name>A0A4Z0D3Q6_9ENTE</name>
<organism evidence="5 7">
    <name type="scientific">Vagococcus xieshaowenii</name>
    <dbReference type="NCBI Taxonomy" id="2562451"/>
    <lineage>
        <taxon>Bacteria</taxon>
        <taxon>Bacillati</taxon>
        <taxon>Bacillota</taxon>
        <taxon>Bacilli</taxon>
        <taxon>Lactobacillales</taxon>
        <taxon>Enterococcaceae</taxon>
        <taxon>Vagococcus</taxon>
    </lineage>
</organism>
<evidence type="ECO:0000256" key="1">
    <source>
        <dbReference type="ARBA" id="ARBA00022723"/>
    </source>
</evidence>
<reference evidence="5 7" key="2">
    <citation type="journal article" date="2020" name="Int. J. Syst. Evol. Microbiol.">
        <title>Vagococcus xieshaowenii sp. nov., isolated from snow finch (Montifringilla taczanowskii) cloacal content.</title>
        <authorList>
            <person name="Ge Y."/>
            <person name="Yang J."/>
            <person name="Lai X.H."/>
            <person name="Zhang G."/>
            <person name="Jin D."/>
            <person name="Lu S."/>
            <person name="Wang B."/>
            <person name="Huang Y."/>
            <person name="Huang Y."/>
            <person name="Ren Z."/>
            <person name="Zhang X."/>
            <person name="Xu J."/>
        </authorList>
    </citation>
    <scope>NUCLEOTIDE SEQUENCE [LARGE SCALE GENOMIC DNA]</scope>
    <source>
        <strain evidence="7">personal::cf-49</strain>
        <strain evidence="5">Personal::cf-49</strain>
    </source>
</reference>
<keyword evidence="2" id="KW-0863">Zinc-finger</keyword>
<keyword evidence="1" id="KW-0479">Metal-binding</keyword>
<dbReference type="EMBL" id="SRHU01000028">
    <property type="protein sequence ID" value="TFZ39985.1"/>
    <property type="molecule type" value="Genomic_DNA"/>
</dbReference>
<accession>A0A7Z1Y8F8</accession>
<evidence type="ECO:0000313" key="7">
    <source>
        <dbReference type="Proteomes" id="UP000296883"/>
    </source>
</evidence>
<dbReference type="InterPro" id="IPR016694">
    <property type="entry name" value="UCP017292"/>
</dbReference>
<evidence type="ECO:0000256" key="2">
    <source>
        <dbReference type="ARBA" id="ARBA00022771"/>
    </source>
</evidence>
<dbReference type="InterPro" id="IPR008913">
    <property type="entry name" value="Znf_CHY"/>
</dbReference>
<sequence>MQLYGLELDEQGRCLHYHQSNDVVALLCKKCQRYYACFKCHNQLEHHLFSPIKKTHPHPVMCGNCRCLLNYSDYQQEKCAHCNHPFNPKCALHTDIYFE</sequence>
<keyword evidence="3" id="KW-0862">Zinc</keyword>
<dbReference type="OrthoDB" id="882119at2"/>
<evidence type="ECO:0000313" key="5">
    <source>
        <dbReference type="EMBL" id="QCA28033.1"/>
    </source>
</evidence>
<dbReference type="Proteomes" id="UP000297725">
    <property type="component" value="Unassembled WGS sequence"/>
</dbReference>
<reference evidence="6 8" key="1">
    <citation type="submission" date="2019-03" db="EMBL/GenBank/DDBJ databases">
        <title>Vagococcus sp. was isolated fron gut of Carduelis flavirostris.</title>
        <authorList>
            <person name="Ge Y."/>
        </authorList>
    </citation>
    <scope>NUCLEOTIDE SEQUENCE [LARGE SCALE GENOMIC DNA]</scope>
    <source>
        <strain evidence="6 8">CF-210</strain>
    </source>
</reference>
<dbReference type="GO" id="GO:0008270">
    <property type="term" value="F:zinc ion binding"/>
    <property type="evidence" value="ECO:0007669"/>
    <property type="project" value="UniProtKB-KW"/>
</dbReference>
<evidence type="ECO:0000259" key="4">
    <source>
        <dbReference type="PROSITE" id="PS51266"/>
    </source>
</evidence>
<evidence type="ECO:0000256" key="3">
    <source>
        <dbReference type="ARBA" id="ARBA00022833"/>
    </source>
</evidence>
<dbReference type="Proteomes" id="UP000296883">
    <property type="component" value="Chromosome"/>
</dbReference>
<gene>
    <name evidence="6" type="ORF">E4031_08345</name>
    <name evidence="5" type="ORF">E4Z98_01275</name>
</gene>
<dbReference type="EMBL" id="CP038865">
    <property type="protein sequence ID" value="QCA28033.1"/>
    <property type="molecule type" value="Genomic_DNA"/>
</dbReference>
<dbReference type="InterPro" id="IPR037274">
    <property type="entry name" value="Znf_CHY_sf"/>
</dbReference>
<dbReference type="SUPFAM" id="SSF161219">
    <property type="entry name" value="CHY zinc finger-like"/>
    <property type="match status" value="1"/>
</dbReference>
<dbReference type="PIRSF" id="PIRSF017292">
    <property type="entry name" value="UCP017292_Znf_CHY"/>
    <property type="match status" value="1"/>
</dbReference>
<feature type="domain" description="CHY-type" evidence="4">
    <location>
        <begin position="7"/>
        <end position="84"/>
    </location>
</feature>
<dbReference type="PROSITE" id="PS51266">
    <property type="entry name" value="ZF_CHY"/>
    <property type="match status" value="1"/>
</dbReference>
<accession>A0A4Z0D3Q6</accession>